<keyword evidence="2" id="KW-1185">Reference proteome</keyword>
<evidence type="ECO:0000313" key="1">
    <source>
        <dbReference type="EMBL" id="RAT38328.1"/>
    </source>
</evidence>
<dbReference type="Proteomes" id="UP000250186">
    <property type="component" value="Unassembled WGS sequence"/>
</dbReference>
<evidence type="ECO:0000313" key="2">
    <source>
        <dbReference type="Proteomes" id="UP000250186"/>
    </source>
</evidence>
<protein>
    <recommendedName>
        <fullName evidence="3">Phage tail protein</fullName>
    </recommendedName>
</protein>
<proteinExistence type="predicted"/>
<organism evidence="1 2">
    <name type="scientific">Lonsdalea populi</name>
    <dbReference type="NCBI Taxonomy" id="1172565"/>
    <lineage>
        <taxon>Bacteria</taxon>
        <taxon>Pseudomonadati</taxon>
        <taxon>Pseudomonadota</taxon>
        <taxon>Gammaproteobacteria</taxon>
        <taxon>Enterobacterales</taxon>
        <taxon>Pectobacteriaceae</taxon>
        <taxon>Lonsdalea</taxon>
    </lineage>
</organism>
<dbReference type="Pfam" id="PF07409">
    <property type="entry name" value="GP46"/>
    <property type="match status" value="1"/>
</dbReference>
<dbReference type="RefSeq" id="WP_085652897.1">
    <property type="nucleotide sequence ID" value="NZ_LUSR01000001.1"/>
</dbReference>
<gene>
    <name evidence="1" type="ORF">AU492_00700</name>
</gene>
<dbReference type="InterPro" id="IPR010877">
    <property type="entry name" value="Phage_Mu_Gp46"/>
</dbReference>
<dbReference type="EMBL" id="LUSW01000001">
    <property type="protein sequence ID" value="RAT38328.1"/>
    <property type="molecule type" value="Genomic_DNA"/>
</dbReference>
<accession>A0ABX9EUH3</accession>
<name>A0ABX9EUH3_9GAMM</name>
<sequence>MILTMNGVSRTVSFPTDPLTRAVIISIATWRRAGSDDDVDQVMGWWGDSYPTVQNDRIGSRLYQLRREKITNKTPGRVRDMLRESLQWMVDDGVAARVDVKAERTGISTIQASITISKSDGTTVSIAFNDLWSELDG</sequence>
<comment type="caution">
    <text evidence="1">The sequence shown here is derived from an EMBL/GenBank/DDBJ whole genome shotgun (WGS) entry which is preliminary data.</text>
</comment>
<reference evidence="1 2" key="1">
    <citation type="submission" date="2016-02" db="EMBL/GenBank/DDBJ databases">
        <title>Species-wide whole genome sequencing reveals diversity, host range in Lonsdalea quercina.</title>
        <authorList>
            <person name="Li Y."/>
        </authorList>
    </citation>
    <scope>NUCLEOTIDE SEQUENCE [LARGE SCALE GENOMIC DNA]</scope>
    <source>
        <strain evidence="1 2">CFCC 12721</strain>
    </source>
</reference>
<evidence type="ECO:0008006" key="3">
    <source>
        <dbReference type="Google" id="ProtNLM"/>
    </source>
</evidence>